<evidence type="ECO:0000313" key="2">
    <source>
        <dbReference type="EMBL" id="ETF06830.1"/>
    </source>
</evidence>
<accession>V8R5I6</accession>
<feature type="transmembrane region" description="Helical" evidence="1">
    <location>
        <begin position="39"/>
        <end position="60"/>
    </location>
</feature>
<keyword evidence="1" id="KW-0472">Membrane</keyword>
<organism evidence="2">
    <name type="scientific">Pseudomonas moraviensis R28-S</name>
    <dbReference type="NCBI Taxonomy" id="1395516"/>
    <lineage>
        <taxon>Bacteria</taxon>
        <taxon>Pseudomonadati</taxon>
        <taxon>Pseudomonadota</taxon>
        <taxon>Gammaproteobacteria</taxon>
        <taxon>Pseudomonadales</taxon>
        <taxon>Pseudomonadaceae</taxon>
        <taxon>Pseudomonas</taxon>
    </lineage>
</organism>
<gene>
    <name evidence="2" type="ORF">PMO01_18445</name>
</gene>
<dbReference type="PATRIC" id="fig|1395516.4.peg.3743"/>
<dbReference type="AlphaFoldDB" id="V8R5I6"/>
<dbReference type="RefSeq" id="WP_024013723.1">
    <property type="nucleotide sequence ID" value="NZ_CM002330.1"/>
</dbReference>
<feature type="transmembrane region" description="Helical" evidence="1">
    <location>
        <begin position="12"/>
        <end position="33"/>
    </location>
</feature>
<keyword evidence="1" id="KW-1133">Transmembrane helix</keyword>
<proteinExistence type="predicted"/>
<keyword evidence="1" id="KW-0812">Transmembrane</keyword>
<comment type="caution">
    <text evidence="2">The sequence shown here is derived from an EMBL/GenBank/DDBJ whole genome shotgun (WGS) entry which is preliminary data.</text>
</comment>
<dbReference type="HOGENOM" id="CLU_2344498_0_0_6"/>
<reference evidence="2" key="1">
    <citation type="journal article" date="2014" name="Genome Announc.">
        <title>Draft Genome Sequence of Pseudomonas moraviensis R28-S.</title>
        <authorList>
            <person name="Hunter S.S."/>
            <person name="Yano H."/>
            <person name="Loftie-Eaton W."/>
            <person name="Hughes J."/>
            <person name="De Gelder L."/>
            <person name="Stragier P."/>
            <person name="De Vos P."/>
            <person name="Settles M.L."/>
            <person name="Top E.M."/>
        </authorList>
    </citation>
    <scope>NUCLEOTIDE SEQUENCE [LARGE SCALE GENOMIC DNA]</scope>
    <source>
        <strain evidence="2">R28-S</strain>
    </source>
</reference>
<evidence type="ECO:0000256" key="1">
    <source>
        <dbReference type="SAM" id="Phobius"/>
    </source>
</evidence>
<dbReference type="Proteomes" id="UP000024771">
    <property type="component" value="Chromosome"/>
</dbReference>
<name>V8R5I6_9PSED</name>
<dbReference type="EMBL" id="AYMZ01000008">
    <property type="protein sequence ID" value="ETF06830.1"/>
    <property type="molecule type" value="Genomic_DNA"/>
</dbReference>
<sequence length="97" mass="11485">MRDIKFIFKKNQNIISLVFLCFAFVPFVLLAILKNIAQFSIFMEVASFIVVEVLMVLVFMRVSKKYVPEAKQDLVEQDKDVVDGFDFKYDEQYWKSK</sequence>
<protein>
    <submittedName>
        <fullName evidence="2">Uncharacterized protein</fullName>
    </submittedName>
</protein>